<dbReference type="InterPro" id="IPR007110">
    <property type="entry name" value="Ig-like_dom"/>
</dbReference>
<proteinExistence type="predicted"/>
<evidence type="ECO:0000313" key="4">
    <source>
        <dbReference type="Proteomes" id="UP000030744"/>
    </source>
</evidence>
<organism evidence="3 4">
    <name type="scientific">Eimeria mitis</name>
    <dbReference type="NCBI Taxonomy" id="44415"/>
    <lineage>
        <taxon>Eukaryota</taxon>
        <taxon>Sar</taxon>
        <taxon>Alveolata</taxon>
        <taxon>Apicomplexa</taxon>
        <taxon>Conoidasida</taxon>
        <taxon>Coccidia</taxon>
        <taxon>Eucoccidiorida</taxon>
        <taxon>Eimeriorina</taxon>
        <taxon>Eimeriidae</taxon>
        <taxon>Eimeria</taxon>
    </lineage>
</organism>
<dbReference type="InterPro" id="IPR022086">
    <property type="entry name" value="IMCp"/>
</dbReference>
<feature type="region of interest" description="Disordered" evidence="1">
    <location>
        <begin position="1"/>
        <end position="32"/>
    </location>
</feature>
<evidence type="ECO:0000313" key="3">
    <source>
        <dbReference type="EMBL" id="CDJ28143.1"/>
    </source>
</evidence>
<gene>
    <name evidence="3" type="ORF">EMH_0013690</name>
</gene>
<sequence>MSNVQSGNATPRGVGVNTASHQPMHTLPQVGSGFHNMMSQGSFVGAPFAFGSPPASDGAATPNQGCGPCCYAEPPPMQQPHHGLWTWSRDGRLKLTCEQPIVPVPVIQEIHRRDKIIEVPQVDVVDAVKPRVYNQGVEHEVPKMRIDAQPVTLEIPKYKYVEREVLVPIVTGYTHKFVPKWEIREVPRPVVKYVGEQETIEVEVPQVKFVDRIVEKEIVVDTIEKKVPKIIEVPKYVDTVKYVWKPVEKIVHVERFVPKFDVSLECPAPLIVPYPVQKVTEMPAVMVRKTPAEIPETEVEVVSPDGTVRVPEEYIREYRKTKAQEGGFLCQTMECCGADKEDEVLYSEGDLTWMQRQEEQESNTDQGPQAPHGSARSSPTGAVLTRPHQGEDSEGRACSGESDEAH</sequence>
<dbReference type="RefSeq" id="XP_013350720.1">
    <property type="nucleotide sequence ID" value="XM_013495266.1"/>
</dbReference>
<dbReference type="PROSITE" id="PS50835">
    <property type="entry name" value="IG_LIKE"/>
    <property type="match status" value="1"/>
</dbReference>
<dbReference type="EMBL" id="HG680936">
    <property type="protein sequence ID" value="CDJ28143.1"/>
    <property type="molecule type" value="Genomic_DNA"/>
</dbReference>
<feature type="region of interest" description="Disordered" evidence="1">
    <location>
        <begin position="356"/>
        <end position="406"/>
    </location>
</feature>
<dbReference type="VEuPathDB" id="ToxoDB:EMH_0013690"/>
<name>U6JX90_9EIME</name>
<reference evidence="3" key="1">
    <citation type="submission" date="2013-10" db="EMBL/GenBank/DDBJ databases">
        <title>Genomic analysis of the causative agents of coccidiosis in chickens.</title>
        <authorList>
            <person name="Reid A.J."/>
            <person name="Blake D."/>
            <person name="Billington K."/>
            <person name="Browne H."/>
            <person name="Dunn M."/>
            <person name="Hung S."/>
            <person name="Kawahara F."/>
            <person name="Miranda-Saavedra D."/>
            <person name="Mourier T."/>
            <person name="Nagra H."/>
            <person name="Otto T.D."/>
            <person name="Rawlings N."/>
            <person name="Sanchez A."/>
            <person name="Sanders M."/>
            <person name="Subramaniam C."/>
            <person name="Tay Y."/>
            <person name="Dear P."/>
            <person name="Doerig C."/>
            <person name="Gruber A."/>
            <person name="Parkinson J."/>
            <person name="Shirley M."/>
            <person name="Wan K.L."/>
            <person name="Berriman M."/>
            <person name="Tomley F."/>
            <person name="Pain A."/>
        </authorList>
    </citation>
    <scope>NUCLEOTIDE SEQUENCE [LARGE SCALE GENOMIC DNA]</scope>
    <source>
        <strain evidence="3">Houghton</strain>
    </source>
</reference>
<evidence type="ECO:0000256" key="1">
    <source>
        <dbReference type="SAM" id="MobiDB-lite"/>
    </source>
</evidence>
<keyword evidence="4" id="KW-1185">Reference proteome</keyword>
<dbReference type="OrthoDB" id="203824at2759"/>
<dbReference type="Pfam" id="PF12314">
    <property type="entry name" value="IMCp"/>
    <property type="match status" value="1"/>
</dbReference>
<dbReference type="AlphaFoldDB" id="U6JX90"/>
<dbReference type="Proteomes" id="UP000030744">
    <property type="component" value="Unassembled WGS sequence"/>
</dbReference>
<reference evidence="3" key="2">
    <citation type="submission" date="2013-10" db="EMBL/GenBank/DDBJ databases">
        <authorList>
            <person name="Aslett M."/>
        </authorList>
    </citation>
    <scope>NUCLEOTIDE SEQUENCE [LARGE SCALE GENOMIC DNA]</scope>
    <source>
        <strain evidence="3">Houghton</strain>
    </source>
</reference>
<feature type="domain" description="Ig-like" evidence="2">
    <location>
        <begin position="311"/>
        <end position="406"/>
    </location>
</feature>
<accession>U6JX90</accession>
<dbReference type="GeneID" id="25376329"/>
<evidence type="ECO:0000259" key="2">
    <source>
        <dbReference type="PROSITE" id="PS50835"/>
    </source>
</evidence>
<protein>
    <recommendedName>
        <fullName evidence="2">Ig-like domain-containing protein</fullName>
    </recommendedName>
</protein>